<name>A0A5N1IYN0_9BACT</name>
<gene>
    <name evidence="2" type="ORF">F0P94_10110</name>
</gene>
<accession>A0A5N1IYN0</accession>
<reference evidence="2 3" key="1">
    <citation type="submission" date="2019-09" db="EMBL/GenBank/DDBJ databases">
        <title>Genome sequence of Adhaeribacter sp. M2.</title>
        <authorList>
            <person name="Srinivasan S."/>
        </authorList>
    </citation>
    <scope>NUCLEOTIDE SEQUENCE [LARGE SCALE GENOMIC DNA]</scope>
    <source>
        <strain evidence="2 3">M2</strain>
    </source>
</reference>
<evidence type="ECO:0000256" key="1">
    <source>
        <dbReference type="SAM" id="SignalP"/>
    </source>
</evidence>
<protein>
    <recommendedName>
        <fullName evidence="4">DUF3575 domain-containing protein</fullName>
    </recommendedName>
</protein>
<comment type="caution">
    <text evidence="2">The sequence shown here is derived from an EMBL/GenBank/DDBJ whole genome shotgun (WGS) entry which is preliminary data.</text>
</comment>
<keyword evidence="3" id="KW-1185">Reference proteome</keyword>
<feature type="chain" id="PRO_5025032170" description="DUF3575 domain-containing protein" evidence="1">
    <location>
        <begin position="21"/>
        <end position="218"/>
    </location>
</feature>
<dbReference type="EMBL" id="VTWT01000005">
    <property type="protein sequence ID" value="KAA9333599.1"/>
    <property type="molecule type" value="Genomic_DNA"/>
</dbReference>
<dbReference type="Proteomes" id="UP000326570">
    <property type="component" value="Unassembled WGS sequence"/>
</dbReference>
<keyword evidence="1" id="KW-0732">Signal</keyword>
<organism evidence="2 3">
    <name type="scientific">Adhaeribacter soli</name>
    <dbReference type="NCBI Taxonomy" id="2607655"/>
    <lineage>
        <taxon>Bacteria</taxon>
        <taxon>Pseudomonadati</taxon>
        <taxon>Bacteroidota</taxon>
        <taxon>Cytophagia</taxon>
        <taxon>Cytophagales</taxon>
        <taxon>Hymenobacteraceae</taxon>
        <taxon>Adhaeribacter</taxon>
    </lineage>
</organism>
<evidence type="ECO:0000313" key="3">
    <source>
        <dbReference type="Proteomes" id="UP000326570"/>
    </source>
</evidence>
<sequence length="218" mass="25258">MRSVFLFFTFFSCLPFTLKAATSPDPAYLPKKNFLGIGGAMGANYQIDSYVSMYVFTGTEWAVSRNVKSAVSADLLKFGWAEQTDEYTTKHRYDRARYFSFSNRLNVSGKYIFKTKEGEPDVYRNYLELGAGYNLPLFYTWKEFSGEEQTKKVIYPNNFRDFYAFAKYFTSGLVIPLAFTVEYHPLDIVENKHLPNPPKVNLGLEIPLYYKNERLLVN</sequence>
<proteinExistence type="predicted"/>
<feature type="signal peptide" evidence="1">
    <location>
        <begin position="1"/>
        <end position="20"/>
    </location>
</feature>
<dbReference type="AlphaFoldDB" id="A0A5N1IYN0"/>
<dbReference type="RefSeq" id="WP_150903766.1">
    <property type="nucleotide sequence ID" value="NZ_VTWT01000005.1"/>
</dbReference>
<evidence type="ECO:0000313" key="2">
    <source>
        <dbReference type="EMBL" id="KAA9333599.1"/>
    </source>
</evidence>
<evidence type="ECO:0008006" key="4">
    <source>
        <dbReference type="Google" id="ProtNLM"/>
    </source>
</evidence>